<comment type="caution">
    <text evidence="2">The sequence shown here is derived from an EMBL/GenBank/DDBJ whole genome shotgun (WGS) entry which is preliminary data.</text>
</comment>
<gene>
    <name evidence="2" type="ORF">CFB84_21775</name>
</gene>
<evidence type="ECO:0000313" key="3">
    <source>
        <dbReference type="Proteomes" id="UP000214600"/>
    </source>
</evidence>
<protein>
    <submittedName>
        <fullName evidence="2">Activator protein</fullName>
    </submittedName>
</protein>
<feature type="signal peptide" evidence="1">
    <location>
        <begin position="1"/>
        <end position="25"/>
    </location>
</feature>
<dbReference type="RefSeq" id="WP_089451981.1">
    <property type="nucleotide sequence ID" value="NZ_NKFA01000008.1"/>
</dbReference>
<evidence type="ECO:0000313" key="2">
    <source>
        <dbReference type="EMBL" id="OXI41893.1"/>
    </source>
</evidence>
<dbReference type="OrthoDB" id="7190904at2"/>
<reference evidence="3" key="1">
    <citation type="submission" date="2017-06" db="EMBL/GenBank/DDBJ databases">
        <authorList>
            <person name="LiPuma J."/>
            <person name="Spilker T."/>
        </authorList>
    </citation>
    <scope>NUCLEOTIDE SEQUENCE [LARGE SCALE GENOMIC DNA]</scope>
    <source>
        <strain evidence="3">AU17325</strain>
    </source>
</reference>
<dbReference type="Proteomes" id="UP000214600">
    <property type="component" value="Unassembled WGS sequence"/>
</dbReference>
<accession>A0A228IHK0</accession>
<proteinExistence type="predicted"/>
<sequence>MKIRQIASLVAAVVFTAVSAAPAFAVTVSRADGQPMNPNGEPFSATGVMLLIKGAINTVCTLTFNATVTPAGIVNVTSAQFNGGNWCPLISTTASSASPWTGQVDSATQISIDNAQVSIKLLGTCGPGKVAEAWNDSKSSLTFNNVDLTPDCKLAGELVTSPKLHVQ</sequence>
<name>A0A228IHK0_9BURK</name>
<dbReference type="EMBL" id="NKFA01000008">
    <property type="protein sequence ID" value="OXI41893.1"/>
    <property type="molecule type" value="Genomic_DNA"/>
</dbReference>
<organism evidence="2 3">
    <name type="scientific">Burkholderia aenigmatica</name>
    <dbReference type="NCBI Taxonomy" id="2015348"/>
    <lineage>
        <taxon>Bacteria</taxon>
        <taxon>Pseudomonadati</taxon>
        <taxon>Pseudomonadota</taxon>
        <taxon>Betaproteobacteria</taxon>
        <taxon>Burkholderiales</taxon>
        <taxon>Burkholderiaceae</taxon>
        <taxon>Burkholderia</taxon>
        <taxon>Burkholderia cepacia complex</taxon>
    </lineage>
</organism>
<dbReference type="AlphaFoldDB" id="A0A228IHK0"/>
<reference evidence="2 3" key="2">
    <citation type="submission" date="2017-08" db="EMBL/GenBank/DDBJ databases">
        <title>WGS of novel Burkholderia cepaca complex species.</title>
        <authorList>
            <person name="Lipuma J."/>
            <person name="Spilker T."/>
        </authorList>
    </citation>
    <scope>NUCLEOTIDE SEQUENCE [LARGE SCALE GENOMIC DNA]</scope>
    <source>
        <strain evidence="2 3">AU17325</strain>
    </source>
</reference>
<evidence type="ECO:0000256" key="1">
    <source>
        <dbReference type="SAM" id="SignalP"/>
    </source>
</evidence>
<feature type="chain" id="PRO_5012195299" evidence="1">
    <location>
        <begin position="26"/>
        <end position="167"/>
    </location>
</feature>
<keyword evidence="1" id="KW-0732">Signal</keyword>